<keyword evidence="6" id="KW-1133">Transmembrane helix</keyword>
<feature type="binding site" evidence="4">
    <location>
        <position position="222"/>
    </location>
    <ligand>
        <name>Zn(2+)</name>
        <dbReference type="ChEBI" id="CHEBI:29105"/>
        <note>catalytic</note>
    </ligand>
</feature>
<dbReference type="InterPro" id="IPR016186">
    <property type="entry name" value="C-type_lectin-like/link_sf"/>
</dbReference>
<dbReference type="PRINTS" id="PR00480">
    <property type="entry name" value="ASTACIN"/>
</dbReference>
<dbReference type="EC" id="3.4.24.-" evidence="5"/>
<evidence type="ECO:0000256" key="1">
    <source>
        <dbReference type="ARBA" id="ARBA00022572"/>
    </source>
</evidence>
<keyword evidence="11" id="KW-1185">Reference proteome</keyword>
<dbReference type="InterPro" id="IPR000001">
    <property type="entry name" value="Kringle"/>
</dbReference>
<evidence type="ECO:0000259" key="8">
    <source>
        <dbReference type="PROSITE" id="PS50070"/>
    </source>
</evidence>
<dbReference type="GO" id="GO:0004222">
    <property type="term" value="F:metalloendopeptidase activity"/>
    <property type="evidence" value="ECO:0007669"/>
    <property type="project" value="UniProtKB-UniRule"/>
</dbReference>
<dbReference type="InterPro" id="IPR001506">
    <property type="entry name" value="Peptidase_M12A"/>
</dbReference>
<keyword evidence="4 5" id="KW-0482">Metalloprotease</keyword>
<keyword evidence="2" id="KW-1015">Disulfide bond</keyword>
<feature type="transmembrane region" description="Helical" evidence="6">
    <location>
        <begin position="12"/>
        <end position="34"/>
    </location>
</feature>
<dbReference type="PROSITE" id="PS50070">
    <property type="entry name" value="KRINGLE_2"/>
    <property type="match status" value="1"/>
</dbReference>
<dbReference type="InterPro" id="IPR034035">
    <property type="entry name" value="Astacin-like_dom"/>
</dbReference>
<keyword evidence="4 5" id="KW-0862">Zinc</keyword>
<keyword evidence="6" id="KW-0472">Membrane</keyword>
<dbReference type="SMART" id="SM00034">
    <property type="entry name" value="CLECT"/>
    <property type="match status" value="1"/>
</dbReference>
<accession>A0AAE0RP82</accession>
<proteinExistence type="predicted"/>
<dbReference type="InterPro" id="IPR001304">
    <property type="entry name" value="C-type_lectin-like"/>
</dbReference>
<dbReference type="Pfam" id="PF00059">
    <property type="entry name" value="Lectin_C"/>
    <property type="match status" value="1"/>
</dbReference>
<feature type="active site" evidence="4">
    <location>
        <position position="223"/>
    </location>
</feature>
<dbReference type="PROSITE" id="PS50041">
    <property type="entry name" value="C_TYPE_LECTIN_2"/>
    <property type="match status" value="1"/>
</dbReference>
<gene>
    <name evidence="10" type="ORF">CHS0354_006002</name>
</gene>
<dbReference type="InterPro" id="IPR016187">
    <property type="entry name" value="CTDL_fold"/>
</dbReference>
<dbReference type="PANTHER" id="PTHR10127">
    <property type="entry name" value="DISCOIDIN, CUB, EGF, LAMININ , AND ZINC METALLOPROTEASE DOMAIN CONTAINING"/>
    <property type="match status" value="1"/>
</dbReference>
<dbReference type="Pfam" id="PF01400">
    <property type="entry name" value="Astacin"/>
    <property type="match status" value="1"/>
</dbReference>
<feature type="domain" description="C-type lectin" evidence="7">
    <location>
        <begin position="345"/>
        <end position="457"/>
    </location>
</feature>
<reference evidence="10" key="1">
    <citation type="journal article" date="2021" name="Genome Biol. Evol.">
        <title>A High-Quality Reference Genome for a Parasitic Bivalve with Doubly Uniparental Inheritance (Bivalvia: Unionida).</title>
        <authorList>
            <person name="Smith C.H."/>
        </authorList>
    </citation>
    <scope>NUCLEOTIDE SEQUENCE</scope>
    <source>
        <strain evidence="10">CHS0354</strain>
    </source>
</reference>
<keyword evidence="1 3" id="KW-0420">Kringle</keyword>
<dbReference type="SUPFAM" id="SSF55486">
    <property type="entry name" value="Metalloproteases ('zincins'), catalytic domain"/>
    <property type="match status" value="1"/>
</dbReference>
<comment type="caution">
    <text evidence="10">The sequence shown here is derived from an EMBL/GenBank/DDBJ whole genome shotgun (WGS) entry which is preliminary data.</text>
</comment>
<dbReference type="SUPFAM" id="SSF57440">
    <property type="entry name" value="Kringle-like"/>
    <property type="match status" value="1"/>
</dbReference>
<feature type="domain" description="Peptidase M12A" evidence="9">
    <location>
        <begin position="131"/>
        <end position="328"/>
    </location>
</feature>
<dbReference type="EMBL" id="JAEAOA010000424">
    <property type="protein sequence ID" value="KAK3576993.1"/>
    <property type="molecule type" value="Genomic_DNA"/>
</dbReference>
<comment type="caution">
    <text evidence="3">Lacks conserved residue(s) required for the propagation of feature annotation.</text>
</comment>
<name>A0AAE0RP82_9BIVA</name>
<dbReference type="SMART" id="SM00130">
    <property type="entry name" value="KR"/>
    <property type="match status" value="1"/>
</dbReference>
<dbReference type="InterPro" id="IPR006026">
    <property type="entry name" value="Peptidase_Metallo"/>
</dbReference>
<reference evidence="10" key="3">
    <citation type="submission" date="2023-05" db="EMBL/GenBank/DDBJ databases">
        <authorList>
            <person name="Smith C.H."/>
        </authorList>
    </citation>
    <scope>NUCLEOTIDE SEQUENCE</scope>
    <source>
        <strain evidence="10">CHS0354</strain>
        <tissue evidence="10">Mantle</tissue>
    </source>
</reference>
<dbReference type="Gene3D" id="2.40.20.10">
    <property type="entry name" value="Plasminogen Kringle 4"/>
    <property type="match status" value="1"/>
</dbReference>
<dbReference type="InterPro" id="IPR024079">
    <property type="entry name" value="MetalloPept_cat_dom_sf"/>
</dbReference>
<comment type="cofactor">
    <cofactor evidence="4 5">
        <name>Zn(2+)</name>
        <dbReference type="ChEBI" id="CHEBI:29105"/>
    </cofactor>
    <text evidence="4 5">Binds 1 zinc ion per subunit.</text>
</comment>
<evidence type="ECO:0000256" key="6">
    <source>
        <dbReference type="SAM" id="Phobius"/>
    </source>
</evidence>
<keyword evidence="6" id="KW-0812">Transmembrane</keyword>
<evidence type="ECO:0000256" key="3">
    <source>
        <dbReference type="PROSITE-ProRule" id="PRU00121"/>
    </source>
</evidence>
<dbReference type="PANTHER" id="PTHR10127:SF775">
    <property type="entry name" value="METALLOENDOPEPTIDASE"/>
    <property type="match status" value="1"/>
</dbReference>
<keyword evidence="4 5" id="KW-0378">Hydrolase</keyword>
<sequence>MNINLGQNVCILLKRILWFGCLMHVVGYCLGLPVQSMEFQSSANATKDANANMPNPWNKILVHIQKRTTRFWEPWELNLNICPPSLCTSSDSRSSRPRGTAGTVFYNGDIVLDSDIERVIYGNTKNRYKRATMRKKSRIWKRGIVSYTFANDISPLAKKFIRKAMSHIEGHTCIRFVKKRPKDKDHIRFISEPGCWSNIGRLGGEQRVSLGRGCEQLGIAVHEITHALGFWHEQARPDRDKYIKVLKTNVSPRYLPDFEIVGRNLTTGRGYPYDYESVMHYSSKAFTNTGEDTIEVIGIGKKLKLAIGQRMGLSTHDIAQLRDMYGCTDREDFREMQCPNGWQKRERSCYKFIDRKQFQFAAAHKYCEQYKAKLVFINTAQEDEFLRDQLLKRYTKDRTWRTGGKIENGTFGWFLADGKKLQEIKYSNWNKGHPSSFSSLILVVNHTSKEYGWEGAWVGSTSQLPNFTYPFICERRAARKCIPGKYRDGRLYRGNMNHTNDGITCQKWSSQYPHSHKLLPYPYKNTGISDPDGLGDHNFCRNPAGMRRSRPWCFTAKFNYEWQYCDISICPVNDINVNYHSMNKENGGKDNSGKK</sequence>
<dbReference type="GO" id="GO:0008270">
    <property type="term" value="F:zinc ion binding"/>
    <property type="evidence" value="ECO:0007669"/>
    <property type="project" value="UniProtKB-UniRule"/>
</dbReference>
<dbReference type="AlphaFoldDB" id="A0AAE0RP82"/>
<evidence type="ECO:0000259" key="7">
    <source>
        <dbReference type="PROSITE" id="PS50041"/>
    </source>
</evidence>
<keyword evidence="4 5" id="KW-0479">Metal-binding</keyword>
<dbReference type="Proteomes" id="UP001195483">
    <property type="component" value="Unassembled WGS sequence"/>
</dbReference>
<dbReference type="InterPro" id="IPR038178">
    <property type="entry name" value="Kringle_sf"/>
</dbReference>
<dbReference type="CDD" id="cd00108">
    <property type="entry name" value="KR"/>
    <property type="match status" value="1"/>
</dbReference>
<evidence type="ECO:0000313" key="11">
    <source>
        <dbReference type="Proteomes" id="UP001195483"/>
    </source>
</evidence>
<dbReference type="Gene3D" id="3.10.100.10">
    <property type="entry name" value="Mannose-Binding Protein A, subunit A"/>
    <property type="match status" value="1"/>
</dbReference>
<dbReference type="SUPFAM" id="SSF56436">
    <property type="entry name" value="C-type lectin-like"/>
    <property type="match status" value="1"/>
</dbReference>
<protein>
    <recommendedName>
        <fullName evidence="5">Metalloendopeptidase</fullName>
        <ecNumber evidence="5">3.4.24.-</ecNumber>
    </recommendedName>
</protein>
<feature type="binding site" evidence="4">
    <location>
        <position position="232"/>
    </location>
    <ligand>
        <name>Zn(2+)</name>
        <dbReference type="ChEBI" id="CHEBI:29105"/>
        <note>catalytic</note>
    </ligand>
</feature>
<reference evidence="10" key="2">
    <citation type="journal article" date="2021" name="Genome Biol. Evol.">
        <title>Developing a high-quality reference genome for a parasitic bivalve with doubly uniparental inheritance (Bivalvia: Unionida).</title>
        <authorList>
            <person name="Smith C.H."/>
        </authorList>
    </citation>
    <scope>NUCLEOTIDE SEQUENCE</scope>
    <source>
        <strain evidence="10">CHS0354</strain>
        <tissue evidence="10">Mantle</tissue>
    </source>
</reference>
<evidence type="ECO:0000313" key="10">
    <source>
        <dbReference type="EMBL" id="KAK3576993.1"/>
    </source>
</evidence>
<dbReference type="Gene3D" id="3.40.390.10">
    <property type="entry name" value="Collagenase (Catalytic Domain)"/>
    <property type="match status" value="1"/>
</dbReference>
<dbReference type="CDD" id="cd04280">
    <property type="entry name" value="ZnMc_astacin_like"/>
    <property type="match status" value="1"/>
</dbReference>
<dbReference type="PRINTS" id="PR00018">
    <property type="entry name" value="KRINGLE"/>
</dbReference>
<dbReference type="Pfam" id="PF00051">
    <property type="entry name" value="Kringle"/>
    <property type="match status" value="1"/>
</dbReference>
<feature type="binding site" evidence="4">
    <location>
        <position position="226"/>
    </location>
    <ligand>
        <name>Zn(2+)</name>
        <dbReference type="ChEBI" id="CHEBI:29105"/>
        <note>catalytic</note>
    </ligand>
</feature>
<evidence type="ECO:0000256" key="2">
    <source>
        <dbReference type="ARBA" id="ARBA00023157"/>
    </source>
</evidence>
<dbReference type="PROSITE" id="PS51864">
    <property type="entry name" value="ASTACIN"/>
    <property type="match status" value="1"/>
</dbReference>
<organism evidence="10 11">
    <name type="scientific">Potamilus streckersoni</name>
    <dbReference type="NCBI Taxonomy" id="2493646"/>
    <lineage>
        <taxon>Eukaryota</taxon>
        <taxon>Metazoa</taxon>
        <taxon>Spiralia</taxon>
        <taxon>Lophotrochozoa</taxon>
        <taxon>Mollusca</taxon>
        <taxon>Bivalvia</taxon>
        <taxon>Autobranchia</taxon>
        <taxon>Heteroconchia</taxon>
        <taxon>Palaeoheterodonta</taxon>
        <taxon>Unionida</taxon>
        <taxon>Unionoidea</taxon>
        <taxon>Unionidae</taxon>
        <taxon>Ambleminae</taxon>
        <taxon>Lampsilini</taxon>
        <taxon>Potamilus</taxon>
    </lineage>
</organism>
<dbReference type="InterPro" id="IPR013806">
    <property type="entry name" value="Kringle-like"/>
</dbReference>
<feature type="domain" description="Kringle" evidence="8">
    <location>
        <begin position="488"/>
        <end position="570"/>
    </location>
</feature>
<dbReference type="SMART" id="SM00235">
    <property type="entry name" value="ZnMc"/>
    <property type="match status" value="1"/>
</dbReference>
<dbReference type="GO" id="GO:0006508">
    <property type="term" value="P:proteolysis"/>
    <property type="evidence" value="ECO:0007669"/>
    <property type="project" value="UniProtKB-KW"/>
</dbReference>
<evidence type="ECO:0000259" key="9">
    <source>
        <dbReference type="PROSITE" id="PS51864"/>
    </source>
</evidence>
<evidence type="ECO:0000256" key="5">
    <source>
        <dbReference type="RuleBase" id="RU361183"/>
    </source>
</evidence>
<dbReference type="CDD" id="cd00037">
    <property type="entry name" value="CLECT"/>
    <property type="match status" value="1"/>
</dbReference>
<evidence type="ECO:0000256" key="4">
    <source>
        <dbReference type="PROSITE-ProRule" id="PRU01211"/>
    </source>
</evidence>
<keyword evidence="4 5" id="KW-0645">Protease</keyword>